<evidence type="ECO:0000313" key="2">
    <source>
        <dbReference type="Proteomes" id="UP000092460"/>
    </source>
</evidence>
<proteinExistence type="predicted"/>
<protein>
    <submittedName>
        <fullName evidence="1">Uncharacterized protein</fullName>
    </submittedName>
</protein>
<sequence>EKVHDKIRNSEEAVITQLSHTQQDTDFEAELVSETSINMLQFWKPDPELWFAQDETVRLTLAYGVTFAGITADVSKPRVGSDLVLICFQNLNKER</sequence>
<reference evidence="1" key="2">
    <citation type="submission" date="2020-05" db="UniProtKB">
        <authorList>
            <consortium name="EnsemblMetazoa"/>
        </authorList>
    </citation>
    <scope>IDENTIFICATION</scope>
    <source>
        <strain evidence="1">IAEA</strain>
    </source>
</reference>
<reference evidence="2" key="1">
    <citation type="submission" date="2015-01" db="EMBL/GenBank/DDBJ databases">
        <authorList>
            <person name="Aksoy S."/>
            <person name="Warren W."/>
            <person name="Wilson R.K."/>
        </authorList>
    </citation>
    <scope>NUCLEOTIDE SEQUENCE [LARGE SCALE GENOMIC DNA]</scope>
    <source>
        <strain evidence="2">IAEA</strain>
    </source>
</reference>
<dbReference type="VEuPathDB" id="VectorBase:GPPI025833"/>
<name>A0A1B0BCM1_9MUSC</name>
<dbReference type="AlphaFoldDB" id="A0A1B0BCM1"/>
<dbReference type="EMBL" id="JXJN01012056">
    <property type="status" value="NOT_ANNOTATED_CDS"/>
    <property type="molecule type" value="Genomic_DNA"/>
</dbReference>
<keyword evidence="2" id="KW-1185">Reference proteome</keyword>
<dbReference type="Proteomes" id="UP000092460">
    <property type="component" value="Unassembled WGS sequence"/>
</dbReference>
<accession>A0A1B0BCM1</accession>
<evidence type="ECO:0000313" key="1">
    <source>
        <dbReference type="EnsemblMetazoa" id="GPPI025833-PA"/>
    </source>
</evidence>
<dbReference type="EnsemblMetazoa" id="GPPI025833-RA">
    <property type="protein sequence ID" value="GPPI025833-PA"/>
    <property type="gene ID" value="GPPI025833"/>
</dbReference>
<organism evidence="1 2">
    <name type="scientific">Glossina palpalis gambiensis</name>
    <dbReference type="NCBI Taxonomy" id="67801"/>
    <lineage>
        <taxon>Eukaryota</taxon>
        <taxon>Metazoa</taxon>
        <taxon>Ecdysozoa</taxon>
        <taxon>Arthropoda</taxon>
        <taxon>Hexapoda</taxon>
        <taxon>Insecta</taxon>
        <taxon>Pterygota</taxon>
        <taxon>Neoptera</taxon>
        <taxon>Endopterygota</taxon>
        <taxon>Diptera</taxon>
        <taxon>Brachycera</taxon>
        <taxon>Muscomorpha</taxon>
        <taxon>Hippoboscoidea</taxon>
        <taxon>Glossinidae</taxon>
        <taxon>Glossina</taxon>
    </lineage>
</organism>